<feature type="chain" id="PRO_5044264748" evidence="1">
    <location>
        <begin position="24"/>
        <end position="253"/>
    </location>
</feature>
<dbReference type="AlphaFoldDB" id="A0AB39S808"/>
<proteinExistence type="predicted"/>
<dbReference type="EMBL" id="CP163440">
    <property type="protein sequence ID" value="XDQ63737.1"/>
    <property type="molecule type" value="Genomic_DNA"/>
</dbReference>
<dbReference type="RefSeq" id="WP_369260505.1">
    <property type="nucleotide sequence ID" value="NZ_CP163440.1"/>
</dbReference>
<gene>
    <name evidence="2" type="ORF">AB5J50_24580</name>
</gene>
<evidence type="ECO:0000256" key="1">
    <source>
        <dbReference type="SAM" id="SignalP"/>
    </source>
</evidence>
<organism evidence="2">
    <name type="scientific">Streptomyces sp. R35</name>
    <dbReference type="NCBI Taxonomy" id="3238630"/>
    <lineage>
        <taxon>Bacteria</taxon>
        <taxon>Bacillati</taxon>
        <taxon>Actinomycetota</taxon>
        <taxon>Actinomycetes</taxon>
        <taxon>Kitasatosporales</taxon>
        <taxon>Streptomycetaceae</taxon>
        <taxon>Streptomyces</taxon>
    </lineage>
</organism>
<reference evidence="2" key="1">
    <citation type="submission" date="2024-07" db="EMBL/GenBank/DDBJ databases">
        <authorList>
            <person name="Yu S.T."/>
        </authorList>
    </citation>
    <scope>NUCLEOTIDE SEQUENCE</scope>
    <source>
        <strain evidence="2">R35</strain>
    </source>
</reference>
<accession>A0AB39S808</accession>
<protein>
    <submittedName>
        <fullName evidence="2">Calcium-binding protein</fullName>
    </submittedName>
</protein>
<name>A0AB39S808_9ACTN</name>
<sequence>MRKLAVGILLPSAVALSALTAPAAEAVTGNGDLKITSVSFNGGKSVVVGTTEKKTFILAITATDSSGINAAYSDIWSSATATGFGYHDNLGCKAVNATTATCSMSYVMDPGYYGLENAQAGAWQAYVDISSKDHDVITQNWPDKFYVKRYAKLTTDASPEPVSKGATLTVTGKLSRANWDDNAYHGYANQSVQLQFRKAGTSTYTTVKTVTTSSTGTLRTTVAASADGYWRYAFVGTTTTASAKAAGDYVDTK</sequence>
<keyword evidence="1" id="KW-0732">Signal</keyword>
<feature type="signal peptide" evidence="1">
    <location>
        <begin position="1"/>
        <end position="23"/>
    </location>
</feature>
<evidence type="ECO:0000313" key="2">
    <source>
        <dbReference type="EMBL" id="XDQ63737.1"/>
    </source>
</evidence>